<dbReference type="STRING" id="1127673.GLIP_0082"/>
<organism evidence="13 14">
    <name type="scientific">Aliiglaciecola lipolytica E3</name>
    <dbReference type="NCBI Taxonomy" id="1127673"/>
    <lineage>
        <taxon>Bacteria</taxon>
        <taxon>Pseudomonadati</taxon>
        <taxon>Pseudomonadota</taxon>
        <taxon>Gammaproteobacteria</taxon>
        <taxon>Alteromonadales</taxon>
        <taxon>Alteromonadaceae</taxon>
        <taxon>Aliiglaciecola</taxon>
    </lineage>
</organism>
<evidence type="ECO:0000256" key="4">
    <source>
        <dbReference type="ARBA" id="ARBA00022692"/>
    </source>
</evidence>
<keyword evidence="7 10" id="KW-0472">Membrane</keyword>
<dbReference type="EMBL" id="BAEN01000004">
    <property type="protein sequence ID" value="GAC12737.1"/>
    <property type="molecule type" value="Genomic_DNA"/>
</dbReference>
<comment type="caution">
    <text evidence="13">The sequence shown here is derived from an EMBL/GenBank/DDBJ whole genome shotgun (WGS) entry which is preliminary data.</text>
</comment>
<keyword evidence="9" id="KW-0175">Coiled coil</keyword>
<reference evidence="13 14" key="1">
    <citation type="journal article" date="2017" name="Antonie Van Leeuwenhoek">
        <title>Rhizobium rhizosphaerae sp. nov., a novel species isolated from rice rhizosphere.</title>
        <authorList>
            <person name="Zhao J.J."/>
            <person name="Zhang J."/>
            <person name="Zhang R.J."/>
            <person name="Zhang C.W."/>
            <person name="Yin H.Q."/>
            <person name="Zhang X.X."/>
        </authorList>
    </citation>
    <scope>NUCLEOTIDE SEQUENCE [LARGE SCALE GENOMIC DNA]</scope>
    <source>
        <strain evidence="13 14">E3</strain>
    </source>
</reference>
<evidence type="ECO:0000256" key="5">
    <source>
        <dbReference type="ARBA" id="ARBA00022927"/>
    </source>
</evidence>
<keyword evidence="14" id="KW-1185">Reference proteome</keyword>
<sequence length="445" mass="49244">MRIKITSCLILMYVLLSNTAIAQDAVSKSLLVDIQNAQQRLNKLEENIANETRSLAEEIQKQQNQVLSLRQKVAVKRRVLDDQTLALSKIESRVNEWQRQENYQQNMLIDIAQRNGLSGEQLASMTTGLGDSQSYLTTLAIQQRNSLNLDWTEQRILLSNGQYQNAKVLQAGPVKWFLLPQSKQTGLLDSENKVQLNFNADISQQLLSLFETKRGLITFDPTLGNVVKKQQQQESPAQHLLRGGVWVIPIIGFGFFALMIGIAKSVQLYRLPKLQPMLAERIELLQASANASDQLSNLSKNLKGAQKQLVEITLDCSVGEKRDNRLLAFLLEYRQRLQSNLGAVAITASVAPLIGLLGTVSGMIETFKMMSLFGTGDPTIVSGGISKALITTELGLVVAIPALVIHALLNRFIRNHNTQLDATAIKLGKVSTQNPPANELQEQAA</sequence>
<feature type="transmembrane region" description="Helical" evidence="10">
    <location>
        <begin position="341"/>
        <end position="364"/>
    </location>
</feature>
<feature type="signal peptide" evidence="11">
    <location>
        <begin position="1"/>
        <end position="22"/>
    </location>
</feature>
<dbReference type="RefSeq" id="WP_008842557.1">
    <property type="nucleotide sequence ID" value="NZ_BAEN01000004.1"/>
</dbReference>
<dbReference type="GO" id="GO:0017038">
    <property type="term" value="P:protein import"/>
    <property type="evidence" value="ECO:0007669"/>
    <property type="project" value="TreeGrafter"/>
</dbReference>
<dbReference type="AlphaFoldDB" id="K6Y393"/>
<comment type="similarity">
    <text evidence="8">Belongs to the exbB/tolQ family.</text>
</comment>
<feature type="transmembrane region" description="Helical" evidence="10">
    <location>
        <begin position="243"/>
        <end position="263"/>
    </location>
</feature>
<proteinExistence type="inferred from homology"/>
<dbReference type="PANTHER" id="PTHR30625">
    <property type="entry name" value="PROTEIN TOLQ"/>
    <property type="match status" value="1"/>
</dbReference>
<dbReference type="eggNOG" id="COG0811">
    <property type="taxonomic scope" value="Bacteria"/>
</dbReference>
<evidence type="ECO:0000256" key="8">
    <source>
        <dbReference type="RuleBase" id="RU004057"/>
    </source>
</evidence>
<name>K6Y393_9ALTE</name>
<dbReference type="Pfam" id="PF01618">
    <property type="entry name" value="MotA_ExbB"/>
    <property type="match status" value="1"/>
</dbReference>
<accession>K6Y393</accession>
<feature type="domain" description="MotA/TolQ/ExbB proton channel" evidence="12">
    <location>
        <begin position="325"/>
        <end position="420"/>
    </location>
</feature>
<keyword evidence="5 8" id="KW-0653">Protein transport</keyword>
<evidence type="ECO:0000256" key="2">
    <source>
        <dbReference type="ARBA" id="ARBA00022448"/>
    </source>
</evidence>
<evidence type="ECO:0000313" key="13">
    <source>
        <dbReference type="EMBL" id="GAC12737.1"/>
    </source>
</evidence>
<keyword evidence="4 10" id="KW-0812">Transmembrane</keyword>
<dbReference type="Proteomes" id="UP000006334">
    <property type="component" value="Unassembled WGS sequence"/>
</dbReference>
<keyword evidence="3" id="KW-1003">Cell membrane</keyword>
<keyword evidence="6 10" id="KW-1133">Transmembrane helix</keyword>
<feature type="chain" id="PRO_5003897074" evidence="11">
    <location>
        <begin position="23"/>
        <end position="445"/>
    </location>
</feature>
<evidence type="ECO:0000256" key="11">
    <source>
        <dbReference type="SAM" id="SignalP"/>
    </source>
</evidence>
<evidence type="ECO:0000256" key="7">
    <source>
        <dbReference type="ARBA" id="ARBA00023136"/>
    </source>
</evidence>
<evidence type="ECO:0000259" key="12">
    <source>
        <dbReference type="Pfam" id="PF01618"/>
    </source>
</evidence>
<dbReference type="InterPro" id="IPR050790">
    <property type="entry name" value="ExbB/TolQ_transport"/>
</dbReference>
<evidence type="ECO:0000256" key="6">
    <source>
        <dbReference type="ARBA" id="ARBA00022989"/>
    </source>
</evidence>
<dbReference type="InterPro" id="IPR002898">
    <property type="entry name" value="MotA_ExbB_proton_chnl"/>
</dbReference>
<feature type="transmembrane region" description="Helical" evidence="10">
    <location>
        <begin position="384"/>
        <end position="409"/>
    </location>
</feature>
<keyword evidence="2 8" id="KW-0813">Transport</keyword>
<evidence type="ECO:0000256" key="9">
    <source>
        <dbReference type="SAM" id="Coils"/>
    </source>
</evidence>
<gene>
    <name evidence="13" type="primary">exbB</name>
    <name evidence="13" type="ORF">GLIP_0082</name>
</gene>
<evidence type="ECO:0000256" key="1">
    <source>
        <dbReference type="ARBA" id="ARBA00004651"/>
    </source>
</evidence>
<evidence type="ECO:0000256" key="3">
    <source>
        <dbReference type="ARBA" id="ARBA00022475"/>
    </source>
</evidence>
<feature type="coiled-coil region" evidence="9">
    <location>
        <begin position="288"/>
        <end position="315"/>
    </location>
</feature>
<evidence type="ECO:0000313" key="14">
    <source>
        <dbReference type="Proteomes" id="UP000006334"/>
    </source>
</evidence>
<evidence type="ECO:0000256" key="10">
    <source>
        <dbReference type="SAM" id="Phobius"/>
    </source>
</evidence>
<keyword evidence="11" id="KW-0732">Signal</keyword>
<feature type="coiled-coil region" evidence="9">
    <location>
        <begin position="27"/>
        <end position="100"/>
    </location>
</feature>
<dbReference type="GO" id="GO:0005886">
    <property type="term" value="C:plasma membrane"/>
    <property type="evidence" value="ECO:0007669"/>
    <property type="project" value="UniProtKB-SubCell"/>
</dbReference>
<comment type="subcellular location">
    <subcellularLocation>
        <location evidence="1">Cell membrane</location>
        <topology evidence="1">Multi-pass membrane protein</topology>
    </subcellularLocation>
    <subcellularLocation>
        <location evidence="8">Membrane</location>
        <topology evidence="8">Multi-pass membrane protein</topology>
    </subcellularLocation>
</comment>
<dbReference type="PANTHER" id="PTHR30625:SF15">
    <property type="entry name" value="BIOPOLYMER TRANSPORT PROTEIN EXBB"/>
    <property type="match status" value="1"/>
</dbReference>
<protein>
    <submittedName>
        <fullName evidence="13">Biopolymer transport protein ExbB</fullName>
    </submittedName>
</protein>